<dbReference type="AlphaFoldDB" id="A0A934S305"/>
<dbReference type="InterPro" id="IPR036691">
    <property type="entry name" value="Endo/exonu/phosph_ase_sf"/>
</dbReference>
<comment type="caution">
    <text evidence="2">The sequence shown here is derived from an EMBL/GenBank/DDBJ whole genome shotgun (WGS) entry which is preliminary data.</text>
</comment>
<dbReference type="GO" id="GO:0004519">
    <property type="term" value="F:endonuclease activity"/>
    <property type="evidence" value="ECO:0007669"/>
    <property type="project" value="UniProtKB-KW"/>
</dbReference>
<proteinExistence type="predicted"/>
<keyword evidence="2" id="KW-0540">Nuclease</keyword>
<name>A0A934S305_9BACT</name>
<accession>A0A934S305</accession>
<dbReference type="RefSeq" id="WP_200356696.1">
    <property type="nucleotide sequence ID" value="NZ_JAENIL010000031.1"/>
</dbReference>
<dbReference type="Proteomes" id="UP000617628">
    <property type="component" value="Unassembled WGS sequence"/>
</dbReference>
<reference evidence="2" key="1">
    <citation type="submission" date="2021-01" db="EMBL/GenBank/DDBJ databases">
        <title>Modified the classification status of verrucomicrobia.</title>
        <authorList>
            <person name="Feng X."/>
        </authorList>
    </citation>
    <scope>NUCLEOTIDE SEQUENCE</scope>
    <source>
        <strain evidence="2">KCTC 13126</strain>
    </source>
</reference>
<keyword evidence="2" id="KW-0378">Hydrolase</keyword>
<dbReference type="InterPro" id="IPR005135">
    <property type="entry name" value="Endo/exonuclease/phosphatase"/>
</dbReference>
<protein>
    <submittedName>
        <fullName evidence="2">Endonuclease/exonuclease/phosphatase family protein</fullName>
    </submittedName>
</protein>
<keyword evidence="3" id="KW-1185">Reference proteome</keyword>
<dbReference type="SUPFAM" id="SSF56219">
    <property type="entry name" value="DNase I-like"/>
    <property type="match status" value="1"/>
</dbReference>
<dbReference type="Pfam" id="PF03372">
    <property type="entry name" value="Exo_endo_phos"/>
    <property type="match status" value="1"/>
</dbReference>
<evidence type="ECO:0000313" key="2">
    <source>
        <dbReference type="EMBL" id="MBK1878484.1"/>
    </source>
</evidence>
<dbReference type="Gene3D" id="3.60.10.10">
    <property type="entry name" value="Endonuclease/exonuclease/phosphatase"/>
    <property type="match status" value="1"/>
</dbReference>
<organism evidence="2 3">
    <name type="scientific">Pelagicoccus mobilis</name>
    <dbReference type="NCBI Taxonomy" id="415221"/>
    <lineage>
        <taxon>Bacteria</taxon>
        <taxon>Pseudomonadati</taxon>
        <taxon>Verrucomicrobiota</taxon>
        <taxon>Opitutia</taxon>
        <taxon>Puniceicoccales</taxon>
        <taxon>Pelagicoccaceae</taxon>
        <taxon>Pelagicoccus</taxon>
    </lineage>
</organism>
<dbReference type="EMBL" id="JAENIL010000031">
    <property type="protein sequence ID" value="MBK1878484.1"/>
    <property type="molecule type" value="Genomic_DNA"/>
</dbReference>
<evidence type="ECO:0000313" key="3">
    <source>
        <dbReference type="Proteomes" id="UP000617628"/>
    </source>
</evidence>
<gene>
    <name evidence="2" type="ORF">JIN87_16505</name>
</gene>
<evidence type="ECO:0000259" key="1">
    <source>
        <dbReference type="Pfam" id="PF03372"/>
    </source>
</evidence>
<feature type="domain" description="Endonuclease/exonuclease/phosphatase" evidence="1">
    <location>
        <begin position="3"/>
        <end position="90"/>
    </location>
</feature>
<keyword evidence="2" id="KW-0255">Endonuclease</keyword>
<sequence length="102" mass="11525">MPPNTPYFLMGDLNAIPETPEIKLLSQSMNDTRIHSEVTVFGQSGTFNGFNPSVAPTRRIDYIFASRDSIRVISYATFSDLVDQRFPSDHFPVVARCELLKK</sequence>